<evidence type="ECO:0008006" key="4">
    <source>
        <dbReference type="Google" id="ProtNLM"/>
    </source>
</evidence>
<dbReference type="OrthoDB" id="9818335at2"/>
<dbReference type="Proteomes" id="UP001154420">
    <property type="component" value="Unassembled WGS sequence"/>
</dbReference>
<sequence>MKHRFIAVALFITTLLSGCGNTQTTEVTTPIEENVSSSINKVDPDTATSLAVSYYETVYGGKGIEFTYLEPTVEKLSKNEYRISFYVDAYCALPASPKNNETRYVECVATTENIMLGWTYESSMYLFEDLTGRPVIYKTQINWDGTYISDVETQEEQPKPTQEPELPNETAIEEQADDFYRDGEYTTYGRYQCFETDTFVNVETQNGSLVLYFEPEAETFVLDRNGADTGWEFINWEFEDRVYTSAIIQDNELIITSTESWRYDGTYIQLPDIGTDGEGE</sequence>
<organism evidence="2 3">
    <name type="scientific">Parablautia muri</name>
    <dbReference type="NCBI Taxonomy" id="2320879"/>
    <lineage>
        <taxon>Bacteria</taxon>
        <taxon>Bacillati</taxon>
        <taxon>Bacillota</taxon>
        <taxon>Clostridia</taxon>
        <taxon>Lachnospirales</taxon>
        <taxon>Lachnospiraceae</taxon>
        <taxon>Parablautia</taxon>
    </lineage>
</organism>
<feature type="signal peptide" evidence="1">
    <location>
        <begin position="1"/>
        <end position="22"/>
    </location>
</feature>
<accession>A0A9X5BG96</accession>
<reference evidence="2" key="1">
    <citation type="submission" date="2018-09" db="EMBL/GenBank/DDBJ databases">
        <title>Murine metabolic-syndrome-specific gut microbial biobank.</title>
        <authorList>
            <person name="Liu C."/>
        </authorList>
    </citation>
    <scope>NUCLEOTIDE SEQUENCE</scope>
    <source>
        <strain evidence="2">D42-62</strain>
    </source>
</reference>
<proteinExistence type="predicted"/>
<evidence type="ECO:0000313" key="2">
    <source>
        <dbReference type="EMBL" id="NBJ93450.1"/>
    </source>
</evidence>
<dbReference type="EMBL" id="QZDT01000019">
    <property type="protein sequence ID" value="NBJ93450.1"/>
    <property type="molecule type" value="Genomic_DNA"/>
</dbReference>
<keyword evidence="1" id="KW-0732">Signal</keyword>
<dbReference type="AlphaFoldDB" id="A0A9X5BG96"/>
<evidence type="ECO:0000313" key="3">
    <source>
        <dbReference type="Proteomes" id="UP001154420"/>
    </source>
</evidence>
<feature type="chain" id="PRO_5040957657" description="Lipoprotein" evidence="1">
    <location>
        <begin position="23"/>
        <end position="280"/>
    </location>
</feature>
<evidence type="ECO:0000256" key="1">
    <source>
        <dbReference type="SAM" id="SignalP"/>
    </source>
</evidence>
<name>A0A9X5BG96_9FIRM</name>
<dbReference type="RefSeq" id="WP_160560519.1">
    <property type="nucleotide sequence ID" value="NZ_QZDT01000019.1"/>
</dbReference>
<protein>
    <recommendedName>
        <fullName evidence="4">Lipoprotein</fullName>
    </recommendedName>
</protein>
<keyword evidence="3" id="KW-1185">Reference proteome</keyword>
<gene>
    <name evidence="2" type="ORF">D5281_12815</name>
</gene>
<comment type="caution">
    <text evidence="2">The sequence shown here is derived from an EMBL/GenBank/DDBJ whole genome shotgun (WGS) entry which is preliminary data.</text>
</comment>
<dbReference type="PROSITE" id="PS51257">
    <property type="entry name" value="PROKAR_LIPOPROTEIN"/>
    <property type="match status" value="1"/>
</dbReference>